<proteinExistence type="predicted"/>
<reference evidence="1 2" key="1">
    <citation type="submission" date="2015-12" db="EMBL/GenBank/DDBJ databases">
        <title>Draft genome sequence of Moniliophthora roreri, the causal agent of frosty pod rot of cacao.</title>
        <authorList>
            <person name="Aime M.C."/>
            <person name="Diaz-Valderrama J.R."/>
            <person name="Kijpornyongpan T."/>
            <person name="Phillips-Mora W."/>
        </authorList>
    </citation>
    <scope>NUCLEOTIDE SEQUENCE [LARGE SCALE GENOMIC DNA]</scope>
    <source>
        <strain evidence="1 2">MCA 2952</strain>
    </source>
</reference>
<comment type="caution">
    <text evidence="1">The sequence shown here is derived from an EMBL/GenBank/DDBJ whole genome shotgun (WGS) entry which is preliminary data.</text>
</comment>
<evidence type="ECO:0000313" key="2">
    <source>
        <dbReference type="Proteomes" id="UP000054988"/>
    </source>
</evidence>
<name>A0A0W0FXC0_MONRR</name>
<organism evidence="1 2">
    <name type="scientific">Moniliophthora roreri</name>
    <name type="common">Frosty pod rot fungus</name>
    <name type="synonym">Monilia roreri</name>
    <dbReference type="NCBI Taxonomy" id="221103"/>
    <lineage>
        <taxon>Eukaryota</taxon>
        <taxon>Fungi</taxon>
        <taxon>Dikarya</taxon>
        <taxon>Basidiomycota</taxon>
        <taxon>Agaricomycotina</taxon>
        <taxon>Agaricomycetes</taxon>
        <taxon>Agaricomycetidae</taxon>
        <taxon>Agaricales</taxon>
        <taxon>Marasmiineae</taxon>
        <taxon>Marasmiaceae</taxon>
        <taxon>Moniliophthora</taxon>
    </lineage>
</organism>
<accession>A0A0W0FXC0</accession>
<sequence length="29" mass="2846">MSHFPSVWAAGQSLAAGQARPASGAGVSF</sequence>
<dbReference type="Proteomes" id="UP000054988">
    <property type="component" value="Unassembled WGS sequence"/>
</dbReference>
<protein>
    <submittedName>
        <fullName evidence="1">Uncharacterized protein</fullName>
    </submittedName>
</protein>
<dbReference type="AlphaFoldDB" id="A0A0W0FXC0"/>
<gene>
    <name evidence="1" type="ORF">WG66_6440</name>
</gene>
<evidence type="ECO:0000313" key="1">
    <source>
        <dbReference type="EMBL" id="KTB40973.1"/>
    </source>
</evidence>
<dbReference type="EMBL" id="LATX01001529">
    <property type="protein sequence ID" value="KTB40973.1"/>
    <property type="molecule type" value="Genomic_DNA"/>
</dbReference>